<comment type="caution">
    <text evidence="10">The sequence shown here is derived from an EMBL/GenBank/DDBJ whole genome shotgun (WGS) entry which is preliminary data.</text>
</comment>
<gene>
    <name evidence="10" type="ORF">VST7929_03092</name>
</gene>
<feature type="transmembrane region" description="Helical" evidence="9">
    <location>
        <begin position="362"/>
        <end position="385"/>
    </location>
</feature>
<keyword evidence="7 9" id="KW-0472">Membrane</keyword>
<evidence type="ECO:0000256" key="4">
    <source>
        <dbReference type="ARBA" id="ARBA00022475"/>
    </source>
</evidence>
<evidence type="ECO:0000256" key="3">
    <source>
        <dbReference type="ARBA" id="ARBA00022448"/>
    </source>
</evidence>
<keyword evidence="3" id="KW-0813">Transport</keyword>
<keyword evidence="4" id="KW-1003">Cell membrane</keyword>
<name>A0ABN8DXR1_9VIBR</name>
<dbReference type="PANTHER" id="PTHR43549">
    <property type="entry name" value="MULTIDRUG RESISTANCE PROTEIN YPNP-RELATED"/>
    <property type="match status" value="1"/>
</dbReference>
<feature type="transmembrane region" description="Helical" evidence="9">
    <location>
        <begin position="391"/>
        <end position="411"/>
    </location>
</feature>
<evidence type="ECO:0000256" key="7">
    <source>
        <dbReference type="ARBA" id="ARBA00023136"/>
    </source>
</evidence>
<dbReference type="PIRSF" id="PIRSF006603">
    <property type="entry name" value="DinF"/>
    <property type="match status" value="1"/>
</dbReference>
<organism evidence="10 11">
    <name type="scientific">Vibrio stylophorae</name>
    <dbReference type="NCBI Taxonomy" id="659351"/>
    <lineage>
        <taxon>Bacteria</taxon>
        <taxon>Pseudomonadati</taxon>
        <taxon>Pseudomonadota</taxon>
        <taxon>Gammaproteobacteria</taxon>
        <taxon>Vibrionales</taxon>
        <taxon>Vibrionaceae</taxon>
        <taxon>Vibrio</taxon>
    </lineage>
</organism>
<evidence type="ECO:0000256" key="6">
    <source>
        <dbReference type="ARBA" id="ARBA00022989"/>
    </source>
</evidence>
<feature type="transmembrane region" description="Helical" evidence="9">
    <location>
        <begin position="169"/>
        <end position="188"/>
    </location>
</feature>
<feature type="transmembrane region" description="Helical" evidence="9">
    <location>
        <begin position="112"/>
        <end position="130"/>
    </location>
</feature>
<reference evidence="10" key="1">
    <citation type="submission" date="2021-11" db="EMBL/GenBank/DDBJ databases">
        <authorList>
            <person name="Rodrigo-Torres L."/>
            <person name="Arahal R. D."/>
            <person name="Lucena T."/>
        </authorList>
    </citation>
    <scope>NUCLEOTIDE SEQUENCE</scope>
    <source>
        <strain evidence="10">CECT 7929</strain>
    </source>
</reference>
<comment type="subcellular location">
    <subcellularLocation>
        <location evidence="1">Cell inner membrane</location>
        <topology evidence="1">Multi-pass membrane protein</topology>
    </subcellularLocation>
</comment>
<evidence type="ECO:0000256" key="5">
    <source>
        <dbReference type="ARBA" id="ARBA00022692"/>
    </source>
</evidence>
<evidence type="ECO:0000256" key="2">
    <source>
        <dbReference type="ARBA" id="ARBA00013489"/>
    </source>
</evidence>
<dbReference type="PANTHER" id="PTHR43549:SF3">
    <property type="entry name" value="MULTIDRUG RESISTANCE PROTEIN YPNP-RELATED"/>
    <property type="match status" value="1"/>
</dbReference>
<evidence type="ECO:0000313" key="11">
    <source>
        <dbReference type="Proteomes" id="UP000838672"/>
    </source>
</evidence>
<dbReference type="InterPro" id="IPR052031">
    <property type="entry name" value="Membrane_Transporter-Flippase"/>
</dbReference>
<evidence type="ECO:0000256" key="8">
    <source>
        <dbReference type="ARBA" id="ARBA00030855"/>
    </source>
</evidence>
<dbReference type="InterPro" id="IPR048279">
    <property type="entry name" value="MdtK-like"/>
</dbReference>
<sequence length="430" mass="46799">MLFGVLALMSFQLVDSIFISRLGVIPLATQGFTMPLQMLIIGIQVGLGIATTALISRALGSKNQNLATELATIILCFGTLLIAAFATLLWFLRAPILSALGAQSAVFPVVDVYWPWWLLSSWVGAIFYFFNSICRANGNTKLPGAMMVVTSLLNMVLDPIFIFTLGLGIQGAAIASLLAFVLATLIMAPKIIGQGWLNSHWRQFEWRNQLKNIQVMMAPAMLSQLLPPVSALFATKMVASFGAATVAAWALGSRIEIFSIVTVLALTMAMPPMIGNLMGQRQFVQIEQLFRLSCRFIVLWQSAIALILLFARPWLSPVMAPEQAVQSVLNIHLLWVPISLGPLGVCMIMVSSANALGQPMRALLISAMRLFLCYLPFVGVGVLLAKSQESLAYIFIGVLLGNLCAGLCGWWQGQQALAKTKRCYEKCPAV</sequence>
<evidence type="ECO:0000313" key="10">
    <source>
        <dbReference type="EMBL" id="CAH0535521.1"/>
    </source>
</evidence>
<feature type="transmembrane region" description="Helical" evidence="9">
    <location>
        <begin position="225"/>
        <end position="251"/>
    </location>
</feature>
<dbReference type="NCBIfam" id="TIGR00797">
    <property type="entry name" value="matE"/>
    <property type="match status" value="1"/>
</dbReference>
<feature type="transmembrane region" description="Helical" evidence="9">
    <location>
        <begin position="257"/>
        <end position="277"/>
    </location>
</feature>
<dbReference type="Pfam" id="PF01554">
    <property type="entry name" value="MatE"/>
    <property type="match status" value="2"/>
</dbReference>
<dbReference type="EMBL" id="CAKLDI010000002">
    <property type="protein sequence ID" value="CAH0535521.1"/>
    <property type="molecule type" value="Genomic_DNA"/>
</dbReference>
<evidence type="ECO:0000256" key="1">
    <source>
        <dbReference type="ARBA" id="ARBA00004429"/>
    </source>
</evidence>
<dbReference type="InterPro" id="IPR002528">
    <property type="entry name" value="MATE_fam"/>
</dbReference>
<keyword evidence="5 9" id="KW-0812">Transmembrane</keyword>
<evidence type="ECO:0000256" key="9">
    <source>
        <dbReference type="SAM" id="Phobius"/>
    </source>
</evidence>
<dbReference type="Proteomes" id="UP000838672">
    <property type="component" value="Unassembled WGS sequence"/>
</dbReference>
<proteinExistence type="predicted"/>
<keyword evidence="11" id="KW-1185">Reference proteome</keyword>
<feature type="transmembrane region" description="Helical" evidence="9">
    <location>
        <begin position="331"/>
        <end position="350"/>
    </location>
</feature>
<protein>
    <recommendedName>
        <fullName evidence="2">Multidrug resistance protein NorM</fullName>
    </recommendedName>
    <alternativeName>
        <fullName evidence="8">Na(+)/drug antiporter</fullName>
    </alternativeName>
</protein>
<feature type="transmembrane region" description="Helical" evidence="9">
    <location>
        <begin position="142"/>
        <end position="163"/>
    </location>
</feature>
<feature type="transmembrane region" description="Helical" evidence="9">
    <location>
        <begin position="67"/>
        <end position="92"/>
    </location>
</feature>
<feature type="transmembrane region" description="Helical" evidence="9">
    <location>
        <begin position="32"/>
        <end position="55"/>
    </location>
</feature>
<keyword evidence="6 9" id="KW-1133">Transmembrane helix</keyword>
<accession>A0ABN8DXR1</accession>
<feature type="transmembrane region" description="Helical" evidence="9">
    <location>
        <begin position="289"/>
        <end position="311"/>
    </location>
</feature>